<name>A0AAU6Q2Y0_9DEIO</name>
<protein>
    <recommendedName>
        <fullName evidence="2">CopG family transcriptional regulator</fullName>
    </recommendedName>
</protein>
<accession>A0AAU6Q2Y0</accession>
<dbReference type="AlphaFoldDB" id="A0AAU6Q2Y0"/>
<evidence type="ECO:0008006" key="2">
    <source>
        <dbReference type="Google" id="ProtNLM"/>
    </source>
</evidence>
<organism evidence="1">
    <name type="scientific">Deinococcus sp. VB142</name>
    <dbReference type="NCBI Taxonomy" id="3112952"/>
    <lineage>
        <taxon>Bacteria</taxon>
        <taxon>Thermotogati</taxon>
        <taxon>Deinococcota</taxon>
        <taxon>Deinococci</taxon>
        <taxon>Deinococcales</taxon>
        <taxon>Deinococcaceae</taxon>
        <taxon>Deinococcus</taxon>
    </lineage>
</organism>
<proteinExistence type="predicted"/>
<dbReference type="RefSeq" id="WP_339095823.1">
    <property type="nucleotide sequence ID" value="NZ_CP149782.1"/>
</dbReference>
<gene>
    <name evidence="1" type="ORF">WDJ50_00560</name>
</gene>
<sequence length="80" mass="9189">MTQAHRKHIVFDPQVVKFLEDYQVRHRLPSFSAAVEAAAAALREQELKREYERFASDYAADPTAQAEAEAWLGLPMQEQE</sequence>
<reference evidence="1" key="1">
    <citation type="submission" date="2024-03" db="EMBL/GenBank/DDBJ databases">
        <title>Deinococcus weizhi sp. nov., isolated from human skin.</title>
        <authorList>
            <person name="Wei Z."/>
            <person name="Tian F."/>
            <person name="Yang C."/>
            <person name="Xin L.T."/>
            <person name="Wen Z.J."/>
            <person name="Lan K.C."/>
            <person name="Yu L."/>
            <person name="Zhe W."/>
            <person name="Dan F.D."/>
            <person name="Jun W."/>
            <person name="Rui Z."/>
            <person name="Yong X.J."/>
            <person name="Ting Y."/>
            <person name="Wei X."/>
            <person name="Xu Z.G."/>
            <person name="Xin Z."/>
            <person name="Dong F.G."/>
            <person name="Ni X.M."/>
            <person name="Zheng M.G."/>
            <person name="Chun Y."/>
            <person name="Qian W.X."/>
        </authorList>
    </citation>
    <scope>NUCLEOTIDE SEQUENCE</scope>
    <source>
        <strain evidence="1">VB142</strain>
    </source>
</reference>
<dbReference type="EMBL" id="CP149782">
    <property type="protein sequence ID" value="WYF44640.1"/>
    <property type="molecule type" value="Genomic_DNA"/>
</dbReference>
<evidence type="ECO:0000313" key="1">
    <source>
        <dbReference type="EMBL" id="WYF44640.1"/>
    </source>
</evidence>